<sequence>MRKLIRLGDTLREYGGQVTSAWAGAKIFGRPPARVGDAAVCNKHGLTRIREGSTMTRVGGAAVALDGHHCDCGCTLVSSLPDVGIAS</sequence>
<gene>
    <name evidence="1" type="ORF">WG78_08065</name>
</gene>
<name>A0A0N0GPK3_9NEIS</name>
<dbReference type="Gene3D" id="2.60.200.60">
    <property type="match status" value="1"/>
</dbReference>
<evidence type="ECO:0000313" key="1">
    <source>
        <dbReference type="EMBL" id="KPC53783.1"/>
    </source>
</evidence>
<comment type="caution">
    <text evidence="1">The sequence shown here is derived from an EMBL/GenBank/DDBJ whole genome shotgun (WGS) entry which is preliminary data.</text>
</comment>
<dbReference type="Proteomes" id="UP000037939">
    <property type="component" value="Unassembled WGS sequence"/>
</dbReference>
<protein>
    <recommendedName>
        <fullName evidence="3">PAAR motif protein</fullName>
    </recommendedName>
</protein>
<organism evidence="1 2">
    <name type="scientific">Amantichitinum ursilacus</name>
    <dbReference type="NCBI Taxonomy" id="857265"/>
    <lineage>
        <taxon>Bacteria</taxon>
        <taxon>Pseudomonadati</taxon>
        <taxon>Pseudomonadota</taxon>
        <taxon>Betaproteobacteria</taxon>
        <taxon>Neisseriales</taxon>
        <taxon>Chitinibacteraceae</taxon>
        <taxon>Amantichitinum</taxon>
    </lineage>
</organism>
<dbReference type="InterPro" id="IPR008727">
    <property type="entry name" value="PAAR_motif"/>
</dbReference>
<dbReference type="OrthoDB" id="197187at2"/>
<keyword evidence="2" id="KW-1185">Reference proteome</keyword>
<evidence type="ECO:0008006" key="3">
    <source>
        <dbReference type="Google" id="ProtNLM"/>
    </source>
</evidence>
<accession>A0A0N0GPK3</accession>
<dbReference type="EMBL" id="LAQT01000005">
    <property type="protein sequence ID" value="KPC53783.1"/>
    <property type="molecule type" value="Genomic_DNA"/>
</dbReference>
<reference evidence="1 2" key="1">
    <citation type="submission" date="2015-07" db="EMBL/GenBank/DDBJ databases">
        <title>Draft genome sequence of the Amantichitinum ursilacus IGB-41, a new chitin-degrading bacterium.</title>
        <authorList>
            <person name="Kirstahler P."/>
            <person name="Guenther M."/>
            <person name="Grumaz C."/>
            <person name="Rupp S."/>
            <person name="Zibek S."/>
            <person name="Sohn K."/>
        </authorList>
    </citation>
    <scope>NUCLEOTIDE SEQUENCE [LARGE SCALE GENOMIC DNA]</scope>
    <source>
        <strain evidence="1 2">IGB-41</strain>
    </source>
</reference>
<dbReference type="RefSeq" id="WP_053937273.1">
    <property type="nucleotide sequence ID" value="NZ_LAQT01000005.1"/>
</dbReference>
<dbReference type="CDD" id="cd14744">
    <property type="entry name" value="PAAR_CT_2"/>
    <property type="match status" value="1"/>
</dbReference>
<evidence type="ECO:0000313" key="2">
    <source>
        <dbReference type="Proteomes" id="UP000037939"/>
    </source>
</evidence>
<dbReference type="STRING" id="857265.WG78_08065"/>
<dbReference type="AlphaFoldDB" id="A0A0N0GPK3"/>
<proteinExistence type="predicted"/>
<dbReference type="Pfam" id="PF05488">
    <property type="entry name" value="PAAR_motif"/>
    <property type="match status" value="1"/>
</dbReference>